<dbReference type="InterPro" id="IPR029026">
    <property type="entry name" value="tRNA_m1G_MTases_N"/>
</dbReference>
<dbReference type="PANTHER" id="PTHR46103">
    <property type="entry name" value="RRNA METHYLTRANSFERASE 1, MITOCHONDRIAL"/>
    <property type="match status" value="1"/>
</dbReference>
<accession>A0A8S3ZZ67</accession>
<dbReference type="Gene3D" id="3.30.1330.30">
    <property type="match status" value="1"/>
</dbReference>
<evidence type="ECO:0000259" key="1">
    <source>
        <dbReference type="SMART" id="SM00967"/>
    </source>
</evidence>
<dbReference type="Proteomes" id="UP000678393">
    <property type="component" value="Unassembled WGS sequence"/>
</dbReference>
<evidence type="ECO:0000313" key="3">
    <source>
        <dbReference type="Proteomes" id="UP000678393"/>
    </source>
</evidence>
<dbReference type="GO" id="GO:0016435">
    <property type="term" value="F:rRNA (guanine) methyltransferase activity"/>
    <property type="evidence" value="ECO:0007669"/>
    <property type="project" value="TreeGrafter"/>
</dbReference>
<evidence type="ECO:0000313" key="2">
    <source>
        <dbReference type="EMBL" id="CAG5132975.1"/>
    </source>
</evidence>
<dbReference type="InterPro" id="IPR013123">
    <property type="entry name" value="SpoU_subst-bd"/>
</dbReference>
<reference evidence="2" key="1">
    <citation type="submission" date="2021-04" db="EMBL/GenBank/DDBJ databases">
        <authorList>
            <consortium name="Molecular Ecology Group"/>
        </authorList>
    </citation>
    <scope>NUCLEOTIDE SEQUENCE</scope>
</reference>
<dbReference type="EMBL" id="CAJHNH020005791">
    <property type="protein sequence ID" value="CAG5132975.1"/>
    <property type="molecule type" value="Genomic_DNA"/>
</dbReference>
<dbReference type="SMART" id="SM00967">
    <property type="entry name" value="SpoU_sub_bind"/>
    <property type="match status" value="1"/>
</dbReference>
<dbReference type="OrthoDB" id="270651at2759"/>
<dbReference type="SUPFAM" id="SSF55315">
    <property type="entry name" value="L30e-like"/>
    <property type="match status" value="1"/>
</dbReference>
<organism evidence="2 3">
    <name type="scientific">Candidula unifasciata</name>
    <dbReference type="NCBI Taxonomy" id="100452"/>
    <lineage>
        <taxon>Eukaryota</taxon>
        <taxon>Metazoa</taxon>
        <taxon>Spiralia</taxon>
        <taxon>Lophotrochozoa</taxon>
        <taxon>Mollusca</taxon>
        <taxon>Gastropoda</taxon>
        <taxon>Heterobranchia</taxon>
        <taxon>Euthyneura</taxon>
        <taxon>Panpulmonata</taxon>
        <taxon>Eupulmonata</taxon>
        <taxon>Stylommatophora</taxon>
        <taxon>Helicina</taxon>
        <taxon>Helicoidea</taxon>
        <taxon>Geomitridae</taxon>
        <taxon>Candidula</taxon>
    </lineage>
</organism>
<sequence>MSLLPPTIRRTWCRLSYAMRCLSSFQPDYNYGLSGKGKSRSSLPASSAPQVQGEVLFGLHPIALALQANKRKAFHCVYLDQKFESAENRNSVIDQICELASQRNLPVHFVARNLLDHLSGSRPHQGVCLEVEELQVPEWNTSDVLMRSTSLPLWLLLHNVQDPMNFGAILRTAHYLGVDQVVVPSSD</sequence>
<dbReference type="PANTHER" id="PTHR46103:SF1">
    <property type="entry name" value="RRNA METHYLTRANSFERASE 1, MITOCHONDRIAL"/>
    <property type="match status" value="1"/>
</dbReference>
<dbReference type="SUPFAM" id="SSF75217">
    <property type="entry name" value="alpha/beta knot"/>
    <property type="match status" value="1"/>
</dbReference>
<proteinExistence type="predicted"/>
<protein>
    <recommendedName>
        <fullName evidence="1">RNA 2-O ribose methyltransferase substrate binding domain-containing protein</fullName>
    </recommendedName>
</protein>
<dbReference type="InterPro" id="IPR047182">
    <property type="entry name" value="MRM1"/>
</dbReference>
<keyword evidence="3" id="KW-1185">Reference proteome</keyword>
<gene>
    <name evidence="2" type="ORF">CUNI_LOCUS18533</name>
</gene>
<dbReference type="GO" id="GO:0005739">
    <property type="term" value="C:mitochondrion"/>
    <property type="evidence" value="ECO:0007669"/>
    <property type="project" value="TreeGrafter"/>
</dbReference>
<comment type="caution">
    <text evidence="2">The sequence shown here is derived from an EMBL/GenBank/DDBJ whole genome shotgun (WGS) entry which is preliminary data.</text>
</comment>
<feature type="non-terminal residue" evidence="2">
    <location>
        <position position="187"/>
    </location>
</feature>
<dbReference type="InterPro" id="IPR029028">
    <property type="entry name" value="Alpha/beta_knot_MTases"/>
</dbReference>
<dbReference type="Gene3D" id="3.40.1280.10">
    <property type="match status" value="1"/>
</dbReference>
<dbReference type="Pfam" id="PF08032">
    <property type="entry name" value="SpoU_sub_bind"/>
    <property type="match status" value="1"/>
</dbReference>
<feature type="domain" description="RNA 2-O ribose methyltransferase substrate binding" evidence="1">
    <location>
        <begin position="55"/>
        <end position="137"/>
    </location>
</feature>
<dbReference type="InterPro" id="IPR029064">
    <property type="entry name" value="Ribosomal_eL30-like_sf"/>
</dbReference>
<dbReference type="AlphaFoldDB" id="A0A8S3ZZ67"/>
<name>A0A8S3ZZ67_9EUPU</name>